<dbReference type="RefSeq" id="WP_371734865.1">
    <property type="nucleotide sequence ID" value="NZ_JBGONM010000030.1"/>
</dbReference>
<evidence type="ECO:0000313" key="1">
    <source>
        <dbReference type="EMBL" id="MEZ8082175.1"/>
    </source>
</evidence>
<protein>
    <submittedName>
        <fullName evidence="1">Uncharacterized protein</fullName>
    </submittedName>
</protein>
<gene>
    <name evidence="1" type="ORF">ACED35_13690</name>
</gene>
<sequence>MQKRRFYRLEEFTNTTAPTKGDLLNAVDEGKLTYCALVDAKAVGSLLGQSRPISSTLGQLFDYKGVVKLSQKESQAFNLQESAEVKTFLVLEPEKVSNARRHDAEFPKARVRLFAKVRAHEPISDKPFWAYAKIGEQAVMGDDFKDQTKDFNATGSFDLFKALEAFSSVEQELVPMAVSINQKQLMVDSNAIDSLFLKNDTVEKQTQAPKQADKALRSINRYPLNDILDRLLDVYPNALSDQLWVLLSDEVKSNSDDRVFDVGFAIDDIDDEERVIYHVRRLTSHAPETTSYDSFKNIVSRRKKRRVVASS</sequence>
<comment type="caution">
    <text evidence="1">The sequence shown here is derived from an EMBL/GenBank/DDBJ whole genome shotgun (WGS) entry which is preliminary data.</text>
</comment>
<name>A0ABV4L3I1_9GAMM</name>
<evidence type="ECO:0000313" key="2">
    <source>
        <dbReference type="Proteomes" id="UP001569154"/>
    </source>
</evidence>
<dbReference type="EMBL" id="JBGONM010000030">
    <property type="protein sequence ID" value="MEZ8082175.1"/>
    <property type="molecule type" value="Genomic_DNA"/>
</dbReference>
<reference evidence="1 2" key="1">
    <citation type="submission" date="2024-06" db="EMBL/GenBank/DDBJ databases">
        <authorList>
            <person name="Steensen K."/>
            <person name="Seneca J."/>
            <person name="Bartlau N."/>
            <person name="Yu A.X."/>
            <person name="Polz M.F."/>
        </authorList>
    </citation>
    <scope>NUCLEOTIDE SEQUENCE [LARGE SCALE GENOMIC DNA]</scope>
    <source>
        <strain evidence="1 2">1F260</strain>
    </source>
</reference>
<keyword evidence="2" id="KW-1185">Reference proteome</keyword>
<proteinExistence type="predicted"/>
<accession>A0ABV4L3I1</accession>
<dbReference type="Proteomes" id="UP001569154">
    <property type="component" value="Unassembled WGS sequence"/>
</dbReference>
<organism evidence="1 2">
    <name type="scientific">Enterovibrio norvegicus</name>
    <dbReference type="NCBI Taxonomy" id="188144"/>
    <lineage>
        <taxon>Bacteria</taxon>
        <taxon>Pseudomonadati</taxon>
        <taxon>Pseudomonadota</taxon>
        <taxon>Gammaproteobacteria</taxon>
        <taxon>Vibrionales</taxon>
        <taxon>Vibrionaceae</taxon>
        <taxon>Enterovibrio</taxon>
    </lineage>
</organism>